<protein>
    <submittedName>
        <fullName evidence="1">Uncharacterized protein</fullName>
    </submittedName>
</protein>
<reference evidence="1 2" key="1">
    <citation type="submission" date="2018-11" db="EMBL/GenBank/DDBJ databases">
        <title>Aureibaculum marinum gen. nov., sp. nov., a member of the family Flavobacteriaceae isolated from the Bohai Sea.</title>
        <authorList>
            <person name="Ji X."/>
        </authorList>
    </citation>
    <scope>NUCLEOTIDE SEQUENCE [LARGE SCALE GENOMIC DNA]</scope>
    <source>
        <strain evidence="1 2">BH-SD17</strain>
    </source>
</reference>
<sequence>INTYAQEVEEVVEVVETTQQDKVEIQVSELPETVTNALTADFADYTADKAYKTMKDEQEVYWVVLSKEDTSIKVLFNAEGKVLEQKENTVE</sequence>
<gene>
    <name evidence="1" type="ORF">EGM88_15625</name>
</gene>
<organism evidence="1 2">
    <name type="scientific">Aureibaculum marinum</name>
    <dbReference type="NCBI Taxonomy" id="2487930"/>
    <lineage>
        <taxon>Bacteria</taxon>
        <taxon>Pseudomonadati</taxon>
        <taxon>Bacteroidota</taxon>
        <taxon>Flavobacteriia</taxon>
        <taxon>Flavobacteriales</taxon>
        <taxon>Flavobacteriaceae</taxon>
        <taxon>Aureibaculum</taxon>
    </lineage>
</organism>
<dbReference type="AlphaFoldDB" id="A0A3N4NG02"/>
<name>A0A3N4NG02_9FLAO</name>
<dbReference type="Gene3D" id="3.10.450.360">
    <property type="match status" value="1"/>
</dbReference>
<evidence type="ECO:0000313" key="2">
    <source>
        <dbReference type="Proteomes" id="UP000270856"/>
    </source>
</evidence>
<feature type="non-terminal residue" evidence="1">
    <location>
        <position position="1"/>
    </location>
</feature>
<evidence type="ECO:0000313" key="1">
    <source>
        <dbReference type="EMBL" id="RPD90379.1"/>
    </source>
</evidence>
<proteinExistence type="predicted"/>
<accession>A0A3N4NG02</accession>
<dbReference type="EMBL" id="RPFJ01000099">
    <property type="protein sequence ID" value="RPD90379.1"/>
    <property type="molecule type" value="Genomic_DNA"/>
</dbReference>
<keyword evidence="2" id="KW-1185">Reference proteome</keyword>
<comment type="caution">
    <text evidence="1">The sequence shown here is derived from an EMBL/GenBank/DDBJ whole genome shotgun (WGS) entry which is preliminary data.</text>
</comment>
<dbReference type="SUPFAM" id="SSF160574">
    <property type="entry name" value="BT0923-like"/>
    <property type="match status" value="1"/>
</dbReference>
<dbReference type="Proteomes" id="UP000270856">
    <property type="component" value="Unassembled WGS sequence"/>
</dbReference>